<dbReference type="EMBL" id="DVNZ01000035">
    <property type="protein sequence ID" value="HIU93728.1"/>
    <property type="molecule type" value="Genomic_DNA"/>
</dbReference>
<dbReference type="Gene3D" id="3.30.559.10">
    <property type="entry name" value="Chloramphenicol acetyltransferase-like domain"/>
    <property type="match status" value="1"/>
</dbReference>
<gene>
    <name evidence="1" type="ORF">IAD24_01080</name>
</gene>
<name>A0A9D1SS41_9FIRM</name>
<evidence type="ECO:0000313" key="1">
    <source>
        <dbReference type="EMBL" id="HIU93728.1"/>
    </source>
</evidence>
<evidence type="ECO:0008006" key="3">
    <source>
        <dbReference type="Google" id="ProtNLM"/>
    </source>
</evidence>
<dbReference type="SUPFAM" id="SSF52777">
    <property type="entry name" value="CoA-dependent acyltransferases"/>
    <property type="match status" value="1"/>
</dbReference>
<proteinExistence type="predicted"/>
<reference evidence="1" key="2">
    <citation type="journal article" date="2021" name="PeerJ">
        <title>Extensive microbial diversity within the chicken gut microbiome revealed by metagenomics and culture.</title>
        <authorList>
            <person name="Gilroy R."/>
            <person name="Ravi A."/>
            <person name="Getino M."/>
            <person name="Pursley I."/>
            <person name="Horton D.L."/>
            <person name="Alikhan N.F."/>
            <person name="Baker D."/>
            <person name="Gharbi K."/>
            <person name="Hall N."/>
            <person name="Watson M."/>
            <person name="Adriaenssens E.M."/>
            <person name="Foster-Nyarko E."/>
            <person name="Jarju S."/>
            <person name="Secka A."/>
            <person name="Antonio M."/>
            <person name="Oren A."/>
            <person name="Chaudhuri R.R."/>
            <person name="La Ragione R."/>
            <person name="Hildebrand F."/>
            <person name="Pallen M.J."/>
        </authorList>
    </citation>
    <scope>NUCLEOTIDE SEQUENCE</scope>
    <source>
        <strain evidence="1">ChiGjej2B2-16831</strain>
    </source>
</reference>
<dbReference type="Proteomes" id="UP000824128">
    <property type="component" value="Unassembled WGS sequence"/>
</dbReference>
<reference evidence="1" key="1">
    <citation type="submission" date="2020-10" db="EMBL/GenBank/DDBJ databases">
        <authorList>
            <person name="Gilroy R."/>
        </authorList>
    </citation>
    <scope>NUCLEOTIDE SEQUENCE</scope>
    <source>
        <strain evidence="1">ChiGjej2B2-16831</strain>
    </source>
</reference>
<dbReference type="AlphaFoldDB" id="A0A9D1SS41"/>
<sequence length="302" mass="34797">MEQTTQPAPREQRPRRRWGDRRDGVWLRDLDALHGFTPYLFPNRADNEAFIEAQIDLTNIEAYLERKNAGEPAHRYTIFHVIAAAAVKCFVLRPRMNRFIQGSRMYQRNVLTLSFVVKKQFNDESHEALAFLYCDGDTTIDTLHEAIVKEITEFRGGRTDNSTDGMDMLLKLPRWVLTIVIRLLHLLDYYGRVPEFLVKTDPNYASIFLSNLGSIKLNAGYHHLTNWGTTSFFGVIGERHMAQLVDAEGNVSLRPVLDLGLTIDERIADGYYYSKTVRLLKHLLQHPELLELPASTEVDYEV</sequence>
<accession>A0A9D1SS41</accession>
<organism evidence="1 2">
    <name type="scientific">Candidatus Aphodomorpha intestinavium</name>
    <dbReference type="NCBI Taxonomy" id="2840672"/>
    <lineage>
        <taxon>Bacteria</taxon>
        <taxon>Bacillati</taxon>
        <taxon>Bacillota</taxon>
        <taxon>Clostridia</taxon>
        <taxon>Eubacteriales</taxon>
        <taxon>Candidatus Aphodomorpha</taxon>
    </lineage>
</organism>
<evidence type="ECO:0000313" key="2">
    <source>
        <dbReference type="Proteomes" id="UP000824128"/>
    </source>
</evidence>
<protein>
    <recommendedName>
        <fullName evidence="3">2-oxoacid dehydrogenase acyltransferase catalytic domain-containing protein</fullName>
    </recommendedName>
</protein>
<dbReference type="InterPro" id="IPR023213">
    <property type="entry name" value="CAT-like_dom_sf"/>
</dbReference>
<comment type="caution">
    <text evidence="1">The sequence shown here is derived from an EMBL/GenBank/DDBJ whole genome shotgun (WGS) entry which is preliminary data.</text>
</comment>